<dbReference type="PANTHER" id="PTHR45626">
    <property type="entry name" value="TRANSCRIPTION TERMINATION FACTOR 2-RELATED"/>
    <property type="match status" value="1"/>
</dbReference>
<dbReference type="InterPro" id="IPR049730">
    <property type="entry name" value="SNF2/RAD54-like_C"/>
</dbReference>
<dbReference type="InterPro" id="IPR000330">
    <property type="entry name" value="SNF2_N"/>
</dbReference>
<feature type="compositionally biased region" description="Basic and acidic residues" evidence="6">
    <location>
        <begin position="208"/>
        <end position="220"/>
    </location>
</feature>
<name>A0A8H7T6H3_9HELO</name>
<dbReference type="OrthoDB" id="423221at2759"/>
<dbReference type="InterPro" id="IPR029063">
    <property type="entry name" value="SAM-dependent_MTases_sf"/>
</dbReference>
<feature type="compositionally biased region" description="Acidic residues" evidence="6">
    <location>
        <begin position="36"/>
        <end position="52"/>
    </location>
</feature>
<dbReference type="Gene3D" id="3.40.50.150">
    <property type="entry name" value="Vaccinia Virus protein VP39"/>
    <property type="match status" value="1"/>
</dbReference>
<feature type="compositionally biased region" description="Low complexity" evidence="6">
    <location>
        <begin position="14"/>
        <end position="34"/>
    </location>
</feature>
<dbReference type="GO" id="GO:0006281">
    <property type="term" value="P:DNA repair"/>
    <property type="evidence" value="ECO:0007669"/>
    <property type="project" value="TreeGrafter"/>
</dbReference>
<dbReference type="GO" id="GO:0016787">
    <property type="term" value="F:hydrolase activity"/>
    <property type="evidence" value="ECO:0007669"/>
    <property type="project" value="UniProtKB-KW"/>
</dbReference>
<feature type="compositionally biased region" description="Basic and acidic residues" evidence="6">
    <location>
        <begin position="63"/>
        <end position="89"/>
    </location>
</feature>
<dbReference type="InterPro" id="IPR027417">
    <property type="entry name" value="P-loop_NTPase"/>
</dbReference>
<dbReference type="Pfam" id="PF00145">
    <property type="entry name" value="DNA_methylase"/>
    <property type="match status" value="1"/>
</dbReference>
<keyword evidence="4" id="KW-0378">Hydrolase</keyword>
<sequence length="2313" mass="257811">MQRVLRPRAARGGTVASSSHTASSSHAVVNSTTSDADSEQDIDSEPESDTEVSDIYVPQVVSDKSDDESKVEGEPEHDEDEHIYQKDENDHEEDVDFEAPPAKRQRVANAVTQVPLFTFAYPPPFNNIAECVRKVVDDAPVADDEIVATPSQFNPPISVARGHSFQDPMDIDYARSLAVSEAPKPKVQKTAPAKGRKPRVKSAGQLAKEAETKRKRDENNAAKAAAKAAKEAAKEQQRAAKLAAKASKVPKAKATKAGKLAASKKASKVKLDVECEEEDNWSDQSIEDDELLAAIDDSEDVSGDNATAITTKKAKKAKIFKPPPKFNFQPAYDATLEPLTTNEQFFTHLGGRLVELGMRQLTDLMRGRSLYVGTFCSGTEAPILAMRTLQDVFLAHGIEFNFDHIISAEIHACKSAFIERNFSPEISARDITEILKQREDDPEWKKVWEFTTAYGGKATIPGNLDVLIAGFCCDDFSSLNAHRKNLDENGESGDTFFSILEYVNRYRPKMVVLENVLTATWLDAKAKVKKGKQQIGLDKHFQDLGYEVVFMRLDTKQYYLPHTRNRGYMLCMLRDSFKGGVAELRKKMAEFTALVTDLKRPASIPIDSMLLDFDSPLLDVTAREDGAPPRKPQAWDVCALDHQHYAKALALGTKHPMTGWDLTGFKVLPDFYKHSLSFTDRTLDFIDLNHLRNIRYKGFDDRFYSRFFDLSQNVYRTHDTQQNGAISCVTPSNFMFSSMRGCRISGIEALMVQGYSPYAVDIMNMTDGLLTDMAGNAMSTTVVGAFMFAALICFRDVFNFDGRNCRYQTTQAPLNLLEEKSLVPHMSHPALYDPVSVVEITALAKKSVRLCLCEGLTNVTTRQLQRCKVCKYTSCVKCGHNPSHHYEKFSLVRKQPVEFKVAIKKAIPLQINLSGLCSELTERLICQARKCEPLAGFDPKSWKFMIDKIKPALSSRVFYRSIRRAHCFQITYDSPDALLTLEISSTGVEWKLFANVPKEPLGTSTGKYLRRFAIARMRPTGEDIMKGQWQFWIPEKSVLQTTITSSGPLEKSFENERGLPEFSNTFIYSEISIAARGDYNPDRLDRDIVGEYVRSAECGQAWNSVHARKSIDGQESLLLTLNQRDHSGDPKNFCFSFTNDIARKRFAEELAVVCDLPSSWRQPTVTATATSSGLTIEGVPIANFVGKHVEVVDICLNGHWVDLPDHNLDLSTQQLIAYHRLPEQIEHIVSPCGQQRTVFSVVVPLPGRLADPKCIDRWTKINRANQAAFWKDHLCLVEKELVLAGHRQSDKSWIPYPDASSVQGKSQICKFCAPNPPSMQWTFATKKGDISEKQIPVEEPEEASKHERAIKNRPSAMDVMYRISASDGLEFKIAIDPTTLVHRAIGSLLRDNTSGDTKEPDTSSVRASYRLVTDDGKSVVSEISGFVLRGTDNVEPPASLVNPFADFSTESTKLRPEQSKALAWMLDQEHRPQPFSEQVIAEASVKEIGYLLEAKATRHVTVAGGILAQAVGFGKTILILSIVALHLKEAQKNIAEVPDVTGAIRTQASLVLVPPHLIGQWASEAKTFMGELYKKVLIISKVGDLDKLTVGAVKEAVMVLVDWSVCSSSEYKKAYAQFAGKVEYDDTSTWRARRNWHQHASKEFAENVQKLKSGRYDENPESFKAELKTQLDASIAEANAHKQYKPSKHVTGAKYTHALAREPQTGDKRKRTNVTPSEDFPCIFNFSEMADGKGLDGLLRVLLEMFHWSRVAIDEITYLGPHEQITLHKIKCDRKWLLTGTPRLGDFHDVKAMASMLGINLGRDDHSIMKSDVLRTKMSEFTASEKFAMYSESPTAAWQSTRVKHAQAFLDHFVRQDATDVTGVTCEKRVIAVYPTPSEKASYLEVMDFVVSNDFNSRAEGGDGKKDLFLSSSADTAEFTEACNFTTATEKYEAIERTRAREYSELLAEFRSKLSKAHSLSIRRGGSGSSFQDYDEWVARARTDYYGDPSTTADIRSAMDSVSKQPLAQTGERFKMTRTLVAELNKFCLRLVSRNRSLRLFVTLGRVSSASELTCSDCHQPAVPDDMTLLSHCGHLICSKCSISKVCGVVQEGDHCNATIASHQRLSCASLRLQTSSDLGSRFSSKIDYVVNLIQNKIDGHSIPNGEKVLLFLQHVKTREKVEAAFQVAGITFINLSSSRDLDNFKHEEKGIQVLIMSIGGIAAAGSNLTCAPNIIFLQPYYTLGTGAQETYEAAMTQAVGRSFRHGQSKTVKVYELVTANTIEVDYREHRSKHVLQPGPGGDVLYPVPRSRGRGSRHGPLSSLIAYRTEFDD</sequence>
<dbReference type="Pfam" id="PF00176">
    <property type="entry name" value="SNF2-rel_dom"/>
    <property type="match status" value="1"/>
</dbReference>
<organism evidence="8 9">
    <name type="scientific">Cadophora malorum</name>
    <dbReference type="NCBI Taxonomy" id="108018"/>
    <lineage>
        <taxon>Eukaryota</taxon>
        <taxon>Fungi</taxon>
        <taxon>Dikarya</taxon>
        <taxon>Ascomycota</taxon>
        <taxon>Pezizomycotina</taxon>
        <taxon>Leotiomycetes</taxon>
        <taxon>Helotiales</taxon>
        <taxon>Ploettnerulaceae</taxon>
        <taxon>Cadophora</taxon>
    </lineage>
</organism>
<dbReference type="Gene3D" id="3.40.50.300">
    <property type="entry name" value="P-loop containing nucleotide triphosphate hydrolases"/>
    <property type="match status" value="2"/>
</dbReference>
<dbReference type="GO" id="GO:0005634">
    <property type="term" value="C:nucleus"/>
    <property type="evidence" value="ECO:0007669"/>
    <property type="project" value="TreeGrafter"/>
</dbReference>
<dbReference type="CDD" id="cd18793">
    <property type="entry name" value="SF2_C_SNF"/>
    <property type="match status" value="1"/>
</dbReference>
<evidence type="ECO:0000259" key="7">
    <source>
        <dbReference type="SMART" id="SM00487"/>
    </source>
</evidence>
<dbReference type="SUPFAM" id="SSF52540">
    <property type="entry name" value="P-loop containing nucleoside triphosphate hydrolases"/>
    <property type="match status" value="2"/>
</dbReference>
<dbReference type="EMBL" id="JAFJYH010000326">
    <property type="protein sequence ID" value="KAG4413243.1"/>
    <property type="molecule type" value="Genomic_DNA"/>
</dbReference>
<comment type="caution">
    <text evidence="8">The sequence shown here is derived from an EMBL/GenBank/DDBJ whole genome shotgun (WGS) entry which is preliminary data.</text>
</comment>
<keyword evidence="5" id="KW-0067">ATP-binding</keyword>
<evidence type="ECO:0000256" key="3">
    <source>
        <dbReference type="ARBA" id="ARBA00022741"/>
    </source>
</evidence>
<evidence type="ECO:0000256" key="1">
    <source>
        <dbReference type="ARBA" id="ARBA00022603"/>
    </source>
</evidence>
<evidence type="ECO:0000256" key="5">
    <source>
        <dbReference type="ARBA" id="ARBA00022840"/>
    </source>
</evidence>
<protein>
    <recommendedName>
        <fullName evidence="7">Helicase ATP-binding domain-containing protein</fullName>
    </recommendedName>
</protein>
<evidence type="ECO:0000256" key="4">
    <source>
        <dbReference type="ARBA" id="ARBA00022801"/>
    </source>
</evidence>
<proteinExistence type="predicted"/>
<dbReference type="GO" id="GO:0008094">
    <property type="term" value="F:ATP-dependent activity, acting on DNA"/>
    <property type="evidence" value="ECO:0007669"/>
    <property type="project" value="TreeGrafter"/>
</dbReference>
<dbReference type="InterPro" id="IPR050628">
    <property type="entry name" value="SNF2_RAD54_helicase_TF"/>
</dbReference>
<keyword evidence="3" id="KW-0547">Nucleotide-binding</keyword>
<feature type="domain" description="Helicase ATP-binding" evidence="7">
    <location>
        <begin position="1450"/>
        <end position="1820"/>
    </location>
</feature>
<dbReference type="GO" id="GO:0032259">
    <property type="term" value="P:methylation"/>
    <property type="evidence" value="ECO:0007669"/>
    <property type="project" value="UniProtKB-KW"/>
</dbReference>
<dbReference type="InterPro" id="IPR001525">
    <property type="entry name" value="C5_MeTfrase"/>
</dbReference>
<feature type="region of interest" description="Disordered" evidence="6">
    <location>
        <begin position="180"/>
        <end position="249"/>
    </location>
</feature>
<keyword evidence="9" id="KW-1185">Reference proteome</keyword>
<evidence type="ECO:0000313" key="8">
    <source>
        <dbReference type="EMBL" id="KAG4413243.1"/>
    </source>
</evidence>
<evidence type="ECO:0000313" key="9">
    <source>
        <dbReference type="Proteomes" id="UP000664132"/>
    </source>
</evidence>
<feature type="region of interest" description="Disordered" evidence="6">
    <location>
        <begin position="1"/>
        <end position="103"/>
    </location>
</feature>
<reference evidence="8" key="1">
    <citation type="submission" date="2021-02" db="EMBL/GenBank/DDBJ databases">
        <title>Genome sequence Cadophora malorum strain M34.</title>
        <authorList>
            <person name="Stefanovic E."/>
            <person name="Vu D."/>
            <person name="Scully C."/>
            <person name="Dijksterhuis J."/>
            <person name="Roader J."/>
            <person name="Houbraken J."/>
        </authorList>
    </citation>
    <scope>NUCLEOTIDE SEQUENCE</scope>
    <source>
        <strain evidence="8">M34</strain>
    </source>
</reference>
<accession>A0A8H7T6H3</accession>
<keyword evidence="2" id="KW-0808">Transferase</keyword>
<gene>
    <name evidence="8" type="ORF">IFR04_013632</name>
</gene>
<dbReference type="PANTHER" id="PTHR45626:SF26">
    <property type="entry name" value="FAMILY HELICASE, PUTATIVE (AFU_ORTHOLOGUE AFUA_2G09120)-RELATED"/>
    <property type="match status" value="1"/>
</dbReference>
<dbReference type="GO" id="GO:0008168">
    <property type="term" value="F:methyltransferase activity"/>
    <property type="evidence" value="ECO:0007669"/>
    <property type="project" value="UniProtKB-KW"/>
</dbReference>
<dbReference type="SUPFAM" id="SSF53335">
    <property type="entry name" value="S-adenosyl-L-methionine-dependent methyltransferases"/>
    <property type="match status" value="1"/>
</dbReference>
<evidence type="ECO:0000256" key="2">
    <source>
        <dbReference type="ARBA" id="ARBA00022679"/>
    </source>
</evidence>
<dbReference type="InterPro" id="IPR014001">
    <property type="entry name" value="Helicase_ATP-bd"/>
</dbReference>
<feature type="compositionally biased region" description="Basic and acidic residues" evidence="6">
    <location>
        <begin position="228"/>
        <end position="238"/>
    </location>
</feature>
<dbReference type="GO" id="GO:0005524">
    <property type="term" value="F:ATP binding"/>
    <property type="evidence" value="ECO:0007669"/>
    <property type="project" value="UniProtKB-KW"/>
</dbReference>
<dbReference type="SMART" id="SM00487">
    <property type="entry name" value="DEXDc"/>
    <property type="match status" value="1"/>
</dbReference>
<dbReference type="Proteomes" id="UP000664132">
    <property type="component" value="Unassembled WGS sequence"/>
</dbReference>
<keyword evidence="1" id="KW-0489">Methyltransferase</keyword>
<evidence type="ECO:0000256" key="6">
    <source>
        <dbReference type="SAM" id="MobiDB-lite"/>
    </source>
</evidence>